<feature type="transmembrane region" description="Helical" evidence="4">
    <location>
        <begin position="20"/>
        <end position="42"/>
    </location>
</feature>
<dbReference type="PROSITE" id="PS01124">
    <property type="entry name" value="HTH_ARAC_FAMILY_2"/>
    <property type="match status" value="1"/>
</dbReference>
<organism evidence="6 7">
    <name type="scientific">Eisenbergiella tayi</name>
    <dbReference type="NCBI Taxonomy" id="1432052"/>
    <lineage>
        <taxon>Bacteria</taxon>
        <taxon>Bacillati</taxon>
        <taxon>Bacillota</taxon>
        <taxon>Clostridia</taxon>
        <taxon>Lachnospirales</taxon>
        <taxon>Lachnospiraceae</taxon>
        <taxon>Eisenbergiella</taxon>
    </lineage>
</organism>
<dbReference type="AlphaFoldDB" id="A0A1E3AFI1"/>
<dbReference type="Proteomes" id="UP000094067">
    <property type="component" value="Unassembled WGS sequence"/>
</dbReference>
<evidence type="ECO:0000256" key="4">
    <source>
        <dbReference type="SAM" id="Phobius"/>
    </source>
</evidence>
<keyword evidence="4" id="KW-0812">Transmembrane</keyword>
<evidence type="ECO:0000256" key="2">
    <source>
        <dbReference type="ARBA" id="ARBA00023125"/>
    </source>
</evidence>
<dbReference type="Pfam" id="PF12833">
    <property type="entry name" value="HTH_18"/>
    <property type="match status" value="1"/>
</dbReference>
<protein>
    <submittedName>
        <fullName evidence="6">HTH-type transcriptional regulator YesS</fullName>
    </submittedName>
</protein>
<evidence type="ECO:0000256" key="1">
    <source>
        <dbReference type="ARBA" id="ARBA00023015"/>
    </source>
</evidence>
<dbReference type="Gene3D" id="1.10.10.60">
    <property type="entry name" value="Homeodomain-like"/>
    <property type="match status" value="2"/>
</dbReference>
<name>A0A1E3AFI1_9FIRM</name>
<comment type="caution">
    <text evidence="6">The sequence shown here is derived from an EMBL/GenBank/DDBJ whole genome shotgun (WGS) entry which is preliminary data.</text>
</comment>
<keyword evidence="2" id="KW-0238">DNA-binding</keyword>
<keyword evidence="1" id="KW-0805">Transcription regulation</keyword>
<evidence type="ECO:0000313" key="6">
    <source>
        <dbReference type="EMBL" id="ODM07171.1"/>
    </source>
</evidence>
<evidence type="ECO:0000259" key="5">
    <source>
        <dbReference type="PROSITE" id="PS01124"/>
    </source>
</evidence>
<reference evidence="6 7" key="1">
    <citation type="submission" date="2016-07" db="EMBL/GenBank/DDBJ databases">
        <title>Characterization of isolates of Eisenbergiella tayi derived from blood cultures, using whole genome sequencing.</title>
        <authorList>
            <person name="Burdz T."/>
            <person name="Wiebe D."/>
            <person name="Huynh C."/>
            <person name="Bernard K."/>
        </authorList>
    </citation>
    <scope>NUCLEOTIDE SEQUENCE [LARGE SCALE GENOMIC DNA]</scope>
    <source>
        <strain evidence="6 7">NML 110608</strain>
    </source>
</reference>
<proteinExistence type="predicted"/>
<dbReference type="PANTHER" id="PTHR43280">
    <property type="entry name" value="ARAC-FAMILY TRANSCRIPTIONAL REGULATOR"/>
    <property type="match status" value="1"/>
</dbReference>
<keyword evidence="4" id="KW-1133">Transmembrane helix</keyword>
<gene>
    <name evidence="6" type="primary">yesS_11</name>
    <name evidence="6" type="ORF">BEI61_03061</name>
</gene>
<dbReference type="InterPro" id="IPR009057">
    <property type="entry name" value="Homeodomain-like_sf"/>
</dbReference>
<dbReference type="GO" id="GO:0043565">
    <property type="term" value="F:sequence-specific DNA binding"/>
    <property type="evidence" value="ECO:0007669"/>
    <property type="project" value="InterPro"/>
</dbReference>
<dbReference type="SUPFAM" id="SSF46689">
    <property type="entry name" value="Homeodomain-like"/>
    <property type="match status" value="1"/>
</dbReference>
<evidence type="ECO:0000313" key="7">
    <source>
        <dbReference type="Proteomes" id="UP000094067"/>
    </source>
</evidence>
<evidence type="ECO:0000256" key="3">
    <source>
        <dbReference type="ARBA" id="ARBA00023163"/>
    </source>
</evidence>
<dbReference type="PROSITE" id="PS00041">
    <property type="entry name" value="HTH_ARAC_FAMILY_1"/>
    <property type="match status" value="1"/>
</dbReference>
<sequence length="800" mass="90747">MKKIKEGQNISAPVKNKSFFKTLLFSLLGLSVIITFLLTLFLTANYFRTSLSITTAFNRNLLSQTNYTITQMDDNAQRLTQALFGDKDIISFLNMKEHDSMIPILASRTLDKQLMTLPFVDSIYLYNASLDLFFSSKSGEQLHSGEFKDEQIAALVTDPDFADSYTGVPIPGSVSGVSHVAKTLSYLVFDSTKEENGLRNVIIINVNPSLLTDSMRTMNQFEDGMRMDFVIMDKNGCVISTALSPLLEQNSQLYEILYGQLLDHSRSSGIKGSFLTIGDTRYFQSATMGNKYQWYLMSLIPAGVIFRDILTSSLAGAGIMLGVFLIGSVICLSVARRLNSPIQAITHMIKGEPVENLPSDLEGTREFRLILNTYEDMKKQNLQFEQMKRETAYSIRQDCLNSLLTGNNTDSMERIASRLNGLNLSRLLTDTLCMAVLKIDSYDRFLSENNPKELWVLRFAIVNILEEIASGYFPCQVFSRDNDKFVVLILCEEDAVYRIFRNTVDKMLLDVQENVKRCMDISLSAAYSTFFKGVEHLPSMYHNMKDSLLLKMKYGHGCIISPYMVDEMDTGSFQFPTQKAEQLCQAIEGSKTEQSLELYLRITEQLFTYDYNEIISGSIHLAYTIYTDILQKFPGLKEEGTFLLREFLAALQDSEISGDIASHMETFIRAMCAGTEEARNSSSQQNNNQITQRVCQIIDREYSDPALCLSSIAEEIGLSPNYIGQIFKASQQKSVAQYILDLRMDTLAYYLENSTLPLSRILEKVGIEKNNYFYTQFKKHFGISLGDYRKKKKLTEKEEE</sequence>
<dbReference type="PANTHER" id="PTHR43280:SF10">
    <property type="entry name" value="REGULATORY PROTEIN POCR"/>
    <property type="match status" value="1"/>
</dbReference>
<keyword evidence="3" id="KW-0804">Transcription</keyword>
<keyword evidence="4" id="KW-0472">Membrane</keyword>
<dbReference type="InterPro" id="IPR018062">
    <property type="entry name" value="HTH_AraC-typ_CS"/>
</dbReference>
<dbReference type="EMBL" id="MCGH01000002">
    <property type="protein sequence ID" value="ODM07171.1"/>
    <property type="molecule type" value="Genomic_DNA"/>
</dbReference>
<feature type="domain" description="HTH araC/xylS-type" evidence="5">
    <location>
        <begin position="692"/>
        <end position="791"/>
    </location>
</feature>
<dbReference type="InterPro" id="IPR018060">
    <property type="entry name" value="HTH_AraC"/>
</dbReference>
<dbReference type="RefSeq" id="WP_069152879.1">
    <property type="nucleotide sequence ID" value="NZ_MCGH01000002.1"/>
</dbReference>
<dbReference type="GO" id="GO:0003700">
    <property type="term" value="F:DNA-binding transcription factor activity"/>
    <property type="evidence" value="ECO:0007669"/>
    <property type="project" value="InterPro"/>
</dbReference>
<dbReference type="SMART" id="SM00342">
    <property type="entry name" value="HTH_ARAC"/>
    <property type="match status" value="1"/>
</dbReference>
<accession>A0A1E3AFI1</accession>